<dbReference type="InterPro" id="IPR036047">
    <property type="entry name" value="F-box-like_dom_sf"/>
</dbReference>
<evidence type="ECO:0000313" key="2">
    <source>
        <dbReference type="Proteomes" id="UP000324897"/>
    </source>
</evidence>
<feature type="non-terminal residue" evidence="1">
    <location>
        <position position="1"/>
    </location>
</feature>
<dbReference type="Gene3D" id="3.80.10.10">
    <property type="entry name" value="Ribonuclease Inhibitor"/>
    <property type="match status" value="1"/>
</dbReference>
<dbReference type="SUPFAM" id="SSF52047">
    <property type="entry name" value="RNI-like"/>
    <property type="match status" value="1"/>
</dbReference>
<sequence length="485" mass="54406">MEEGVISKLPDDVISKLPDDVLLLILGKVSLTTAVKANILSTQWKHLPWLLTQLSIDIKDFLHEPHADPTVDDHINKAMSSLAEAVRSMLAPTRRKSIITGLCISLFLINSYSSEIGHLVSEAIENGMVKDIKLTSGLQRLDFDVSKEEMVKHGERVHSFFHKYHSISCCLATLRLFNATIAESDMHNLLANTLTQLRSLCLYQCDTGFAKLFKIDAPNSKLNVLEFCCCYCLRVELVCLPKLELLICGYWPTPYLPLTLGSVPCLKEVEIYSATVSYQAPFKLSELLCSTSCINTLMLDFLGQKIWLQPEKNKLCSAFSSLKELSLFGIFVGFGLLWTTALLEAAPALEILHIEYSEILYMTIFALKRRKGKKDMVKELMRHGMCQSFSPSFKPLPLTTLQLSGFNATEDHIVFIGAVMKRASNLQTVILEELYCKQCSAIGVCANECKFPKNGDQQEVVVNKLKNRFSSSAQIMFREHKFPGA</sequence>
<evidence type="ECO:0000313" key="1">
    <source>
        <dbReference type="EMBL" id="TVU37463.1"/>
    </source>
</evidence>
<dbReference type="InterPro" id="IPR032675">
    <property type="entry name" value="LRR_dom_sf"/>
</dbReference>
<dbReference type="AlphaFoldDB" id="A0A5J9VMS6"/>
<dbReference type="PANTHER" id="PTHR35545:SF28">
    <property type="entry name" value="OS07G0645701 PROTEIN"/>
    <property type="match status" value="1"/>
</dbReference>
<dbReference type="PANTHER" id="PTHR35545">
    <property type="entry name" value="F-BOX DOMAIN-CONTAINING PROTEIN"/>
    <property type="match status" value="1"/>
</dbReference>
<accession>A0A5J9VMS6</accession>
<keyword evidence="2" id="KW-1185">Reference proteome</keyword>
<dbReference type="Proteomes" id="UP000324897">
    <property type="component" value="Chromosome 4"/>
</dbReference>
<comment type="caution">
    <text evidence="1">The sequence shown here is derived from an EMBL/GenBank/DDBJ whole genome shotgun (WGS) entry which is preliminary data.</text>
</comment>
<dbReference type="OrthoDB" id="664997at2759"/>
<name>A0A5J9VMS6_9POAL</name>
<organism evidence="1 2">
    <name type="scientific">Eragrostis curvula</name>
    <name type="common">weeping love grass</name>
    <dbReference type="NCBI Taxonomy" id="38414"/>
    <lineage>
        <taxon>Eukaryota</taxon>
        <taxon>Viridiplantae</taxon>
        <taxon>Streptophyta</taxon>
        <taxon>Embryophyta</taxon>
        <taxon>Tracheophyta</taxon>
        <taxon>Spermatophyta</taxon>
        <taxon>Magnoliopsida</taxon>
        <taxon>Liliopsida</taxon>
        <taxon>Poales</taxon>
        <taxon>Poaceae</taxon>
        <taxon>PACMAD clade</taxon>
        <taxon>Chloridoideae</taxon>
        <taxon>Eragrostideae</taxon>
        <taxon>Eragrostidinae</taxon>
        <taxon>Eragrostis</taxon>
    </lineage>
</organism>
<dbReference type="EMBL" id="RWGY01000007">
    <property type="protein sequence ID" value="TVU37463.1"/>
    <property type="molecule type" value="Genomic_DNA"/>
</dbReference>
<gene>
    <name evidence="1" type="ORF">EJB05_10779</name>
</gene>
<reference evidence="1 2" key="1">
    <citation type="journal article" date="2019" name="Sci. Rep.">
        <title>A high-quality genome of Eragrostis curvula grass provides insights into Poaceae evolution and supports new strategies to enhance forage quality.</title>
        <authorList>
            <person name="Carballo J."/>
            <person name="Santos B.A.C.M."/>
            <person name="Zappacosta D."/>
            <person name="Garbus I."/>
            <person name="Selva J.P."/>
            <person name="Gallo C.A."/>
            <person name="Diaz A."/>
            <person name="Albertini E."/>
            <person name="Caccamo M."/>
            <person name="Echenique V."/>
        </authorList>
    </citation>
    <scope>NUCLEOTIDE SEQUENCE [LARGE SCALE GENOMIC DNA]</scope>
    <source>
        <strain evidence="2">cv. Victoria</strain>
        <tissue evidence="1">Leaf</tissue>
    </source>
</reference>
<dbReference type="Gramene" id="TVU37463">
    <property type="protein sequence ID" value="TVU37463"/>
    <property type="gene ID" value="EJB05_10779"/>
</dbReference>
<evidence type="ECO:0008006" key="3">
    <source>
        <dbReference type="Google" id="ProtNLM"/>
    </source>
</evidence>
<protein>
    <recommendedName>
        <fullName evidence="3">F-box domain-containing protein</fullName>
    </recommendedName>
</protein>
<proteinExistence type="predicted"/>
<dbReference type="SUPFAM" id="SSF81383">
    <property type="entry name" value="F-box domain"/>
    <property type="match status" value="1"/>
</dbReference>